<dbReference type="FunCoup" id="A0A1Q3D524">
    <property type="interactions" value="329"/>
</dbReference>
<keyword evidence="9" id="KW-1185">Reference proteome</keyword>
<dbReference type="SMART" id="SM00835">
    <property type="entry name" value="Cupin_1"/>
    <property type="match status" value="2"/>
</dbReference>
<reference evidence="9" key="1">
    <citation type="submission" date="2016-04" db="EMBL/GenBank/DDBJ databases">
        <title>Cephalotus genome sequencing.</title>
        <authorList>
            <person name="Fukushima K."/>
            <person name="Hasebe M."/>
            <person name="Fang X."/>
        </authorList>
    </citation>
    <scope>NUCLEOTIDE SEQUENCE [LARGE SCALE GENOMIC DNA]</scope>
    <source>
        <strain evidence="9">cv. St1</strain>
    </source>
</reference>
<feature type="compositionally biased region" description="Basic and acidic residues" evidence="6">
    <location>
        <begin position="318"/>
        <end position="347"/>
    </location>
</feature>
<feature type="domain" description="Cupin type-1" evidence="7">
    <location>
        <begin position="51"/>
        <end position="268"/>
    </location>
</feature>
<dbReference type="AlphaFoldDB" id="A0A1Q3D524"/>
<dbReference type="InParanoid" id="A0A1Q3D524"/>
<feature type="region of interest" description="Disordered" evidence="6">
    <location>
        <begin position="291"/>
        <end position="347"/>
    </location>
</feature>
<feature type="compositionally biased region" description="Basic and acidic residues" evidence="6">
    <location>
        <begin position="226"/>
        <end position="241"/>
    </location>
</feature>
<dbReference type="Gene3D" id="2.60.120.10">
    <property type="entry name" value="Jelly Rolls"/>
    <property type="match status" value="3"/>
</dbReference>
<comment type="caution">
    <text evidence="8">The sequence shown here is derived from an EMBL/GenBank/DDBJ whole genome shotgun (WGS) entry which is preliminary data.</text>
</comment>
<dbReference type="PROSITE" id="PS00305">
    <property type="entry name" value="11S_SEED_STORAGE"/>
    <property type="match status" value="1"/>
</dbReference>
<dbReference type="PANTHER" id="PTHR31189">
    <property type="entry name" value="OS03G0336100 PROTEIN-RELATED"/>
    <property type="match status" value="1"/>
</dbReference>
<dbReference type="InterPro" id="IPR050253">
    <property type="entry name" value="Seed_Storage-Functional"/>
</dbReference>
<dbReference type="SUPFAM" id="SSF51182">
    <property type="entry name" value="RmlC-like cupins"/>
    <property type="match status" value="1"/>
</dbReference>
<accession>A0A1Q3D524</accession>
<dbReference type="InterPro" id="IPR011051">
    <property type="entry name" value="RmlC_Cupin_sf"/>
</dbReference>
<comment type="subunit">
    <text evidence="5">Hexamer; each subunit is composed of an acidic and a basic chain derived from a single precursor and linked by a disulfide bond.</text>
</comment>
<comment type="function">
    <text evidence="5">Seed storage protein.</text>
</comment>
<feature type="chain" id="PRO_5010005625" evidence="5">
    <location>
        <begin position="23"/>
        <end position="535"/>
    </location>
</feature>
<evidence type="ECO:0000256" key="5">
    <source>
        <dbReference type="RuleBase" id="RU003681"/>
    </source>
</evidence>
<name>A0A1Q3D524_CEPFO</name>
<dbReference type="CDD" id="cd02243">
    <property type="entry name" value="cupin_11S_legumin_C"/>
    <property type="match status" value="1"/>
</dbReference>
<keyword evidence="5" id="KW-0732">Signal</keyword>
<dbReference type="Pfam" id="PF00190">
    <property type="entry name" value="Cupin_1"/>
    <property type="match status" value="2"/>
</dbReference>
<evidence type="ECO:0000313" key="9">
    <source>
        <dbReference type="Proteomes" id="UP000187406"/>
    </source>
</evidence>
<evidence type="ECO:0000313" key="8">
    <source>
        <dbReference type="EMBL" id="GAV87597.1"/>
    </source>
</evidence>
<feature type="region of interest" description="Disordered" evidence="6">
    <location>
        <begin position="125"/>
        <end position="159"/>
    </location>
</feature>
<feature type="region of interest" description="Disordered" evidence="6">
    <location>
        <begin position="214"/>
        <end position="248"/>
    </location>
</feature>
<feature type="compositionally biased region" description="Low complexity" evidence="6">
    <location>
        <begin position="214"/>
        <end position="225"/>
    </location>
</feature>
<proteinExistence type="inferred from homology"/>
<keyword evidence="2 5" id="KW-0758">Storage protein</keyword>
<feature type="compositionally biased region" description="Low complexity" evidence="6">
    <location>
        <begin position="129"/>
        <end position="152"/>
    </location>
</feature>
<dbReference type="FunFam" id="2.60.120.10:FF:000073">
    <property type="entry name" value="Glycinin G1"/>
    <property type="match status" value="1"/>
</dbReference>
<evidence type="ECO:0000256" key="3">
    <source>
        <dbReference type="ARBA" id="ARBA00023129"/>
    </source>
</evidence>
<dbReference type="InterPro" id="IPR022379">
    <property type="entry name" value="11S_seedstore_CS"/>
</dbReference>
<evidence type="ECO:0000256" key="1">
    <source>
        <dbReference type="ARBA" id="ARBA00007178"/>
    </source>
</evidence>
<dbReference type="PRINTS" id="PR00439">
    <property type="entry name" value="11SGLOBULIN"/>
</dbReference>
<dbReference type="STRING" id="3775.A0A1Q3D524"/>
<dbReference type="InterPro" id="IPR006044">
    <property type="entry name" value="11S_seedstore_pln"/>
</dbReference>
<dbReference type="PANTHER" id="PTHR31189:SF48">
    <property type="entry name" value="LEGUMIN B"/>
    <property type="match status" value="1"/>
</dbReference>
<dbReference type="EMBL" id="BDDD01004401">
    <property type="protein sequence ID" value="GAV87597.1"/>
    <property type="molecule type" value="Genomic_DNA"/>
</dbReference>
<evidence type="ECO:0000256" key="6">
    <source>
        <dbReference type="SAM" id="MobiDB-lite"/>
    </source>
</evidence>
<feature type="signal peptide" evidence="5">
    <location>
        <begin position="1"/>
        <end position="22"/>
    </location>
</feature>
<organism evidence="8 9">
    <name type="scientific">Cephalotus follicularis</name>
    <name type="common">Albany pitcher plant</name>
    <dbReference type="NCBI Taxonomy" id="3775"/>
    <lineage>
        <taxon>Eukaryota</taxon>
        <taxon>Viridiplantae</taxon>
        <taxon>Streptophyta</taxon>
        <taxon>Embryophyta</taxon>
        <taxon>Tracheophyta</taxon>
        <taxon>Spermatophyta</taxon>
        <taxon>Magnoliopsida</taxon>
        <taxon>eudicotyledons</taxon>
        <taxon>Gunneridae</taxon>
        <taxon>Pentapetalae</taxon>
        <taxon>rosids</taxon>
        <taxon>fabids</taxon>
        <taxon>Oxalidales</taxon>
        <taxon>Cephalotaceae</taxon>
        <taxon>Cephalotus</taxon>
    </lineage>
</organism>
<gene>
    <name evidence="8" type="ORF">CFOL_v3_31023</name>
</gene>
<comment type="similarity">
    <text evidence="1 5">Belongs to the 11S seed storage protein (globulins) family.</text>
</comment>
<dbReference type="InterPro" id="IPR014710">
    <property type="entry name" value="RmlC-like_jellyroll"/>
</dbReference>
<keyword evidence="3 5" id="KW-0708">Seed storage protein</keyword>
<dbReference type="OrthoDB" id="2016041at2759"/>
<evidence type="ECO:0000259" key="7">
    <source>
        <dbReference type="SMART" id="SM00835"/>
    </source>
</evidence>
<keyword evidence="4 5" id="KW-1015">Disulfide bond</keyword>
<dbReference type="GO" id="GO:0045735">
    <property type="term" value="F:nutrient reservoir activity"/>
    <property type="evidence" value="ECO:0007669"/>
    <property type="project" value="UniProtKB-KW"/>
</dbReference>
<feature type="domain" description="Cupin type-1" evidence="7">
    <location>
        <begin position="362"/>
        <end position="511"/>
    </location>
</feature>
<dbReference type="CDD" id="cd02242">
    <property type="entry name" value="cupin_11S_legumin_N"/>
    <property type="match status" value="1"/>
</dbReference>
<dbReference type="Proteomes" id="UP000187406">
    <property type="component" value="Unassembled WGS sequence"/>
</dbReference>
<sequence length="535" mass="61572">MGHSSLICLSLCLLFLFNGCFAQIEQVGSQRRERRQERQGRQRFQNDCQLQNLDALEPQHRIQSEAGTTEFWDQNEEQLQCAGVAVVRHNIQQRGLLLPSFNNAPQLIYVVQGRAIHGAAVPGCPETYQSSQSQSHQSQSYRGDQRGQQSGDQHQKVRQVREGDVIALPQGVAHWIYNNGQSQLVLVSLVDIGNRENQLDQNFRKFFLAGNPQEEVVSGGQSQSESESRGRSQRQRGERRGGQSNSLFGGFDEQFLADAFNIDQRLAKQLQSENDRRGIIVRVKEDLEILRPQSQQGEEREREESEEEEEEERRRRRGGSEEERRRRSEEERRRRSEEERRRGREGRDNGLEETFCTMRLKHNIADPRRADTYNPRGGRINTLNSHNLPILNYLQLSAEHGVLYKNAIRAPHWNINAHSIMYVTRGNARVQIVDHSGQQIFNDQVKEGQLVVVPQNYAVIKRASNEGFEWIAFKTNGNAMTNQLAGRVSTLRALPEEVLMNSFRISRDEARRVKFNREEATVFSPSSRSHQERPL</sequence>
<evidence type="ECO:0000256" key="4">
    <source>
        <dbReference type="ARBA" id="ARBA00023157"/>
    </source>
</evidence>
<protein>
    <submittedName>
        <fullName evidence="8">Cupin_1 domain-containing protein</fullName>
    </submittedName>
</protein>
<dbReference type="InterPro" id="IPR006045">
    <property type="entry name" value="Cupin_1"/>
</dbReference>
<evidence type="ECO:0000256" key="2">
    <source>
        <dbReference type="ARBA" id="ARBA00022761"/>
    </source>
</evidence>